<sequence>MSIVCLVLTALSVEAGGYEESGLYNNYHGQYAGAYDNYEPRSYAFEYGVSDPHTGDHKTQWETKDKAGVVRGSYSLLEADGSTRIVDYVADDHGFRAVVKKVGVHGHPESIESHGGAVEETSGFTPIIVAEPESVHLEEPVHIQQGLQNELHLGQPLHVEQPVHVQPTHYEEPVHAHPTPIFQSYDGGIEHYQNLYNQQPYHFQVPKTEGVYVDIPKHNFGGYVQQPYLTPKQEIYLEQPYVPKETYGHQPHVVPNQEIYLQQPYLAHKEEGYVHQPQYAPREEIYPPHIAPYPAPKEQPHLQRGLLPPREEGYYTQHTPYAAPGERGVEAYHQTQQYVLPQEQVSRVEQTHHVPVNNKLSETYQSHQQYPVKEHIVEPYQVKLPIQNYHLEQSFPAENQILLESPKHTYGDIKPNSYTPQHEKVWYPQSESSQNYYGRTGNLQDDSEYTNYGHEGAGKFILNQGEILPHASHYEEPVLYKQPLPLKYVGEHPIHK</sequence>
<dbReference type="Proteomes" id="UP001162156">
    <property type="component" value="Unassembled WGS sequence"/>
</dbReference>
<dbReference type="InterPro" id="IPR031311">
    <property type="entry name" value="CHIT_BIND_RR_consensus"/>
</dbReference>
<protein>
    <submittedName>
        <fullName evidence="4">Uncharacterized protein</fullName>
    </submittedName>
</protein>
<dbReference type="PROSITE" id="PS00233">
    <property type="entry name" value="CHIT_BIND_RR_1"/>
    <property type="match status" value="1"/>
</dbReference>
<gene>
    <name evidence="4" type="ORF">NQ314_019736</name>
</gene>
<dbReference type="GO" id="GO:0042302">
    <property type="term" value="F:structural constituent of cuticle"/>
    <property type="evidence" value="ECO:0007669"/>
    <property type="project" value="UniProtKB-UniRule"/>
</dbReference>
<evidence type="ECO:0000313" key="5">
    <source>
        <dbReference type="Proteomes" id="UP001162156"/>
    </source>
</evidence>
<proteinExistence type="predicted"/>
<dbReference type="AlphaFoldDB" id="A0AAV8WMM9"/>
<reference evidence="4" key="1">
    <citation type="journal article" date="2023" name="Insect Mol. Biol.">
        <title>Genome sequencing provides insights into the evolution of gene families encoding plant cell wall-degrading enzymes in longhorned beetles.</title>
        <authorList>
            <person name="Shin N.R."/>
            <person name="Okamura Y."/>
            <person name="Kirsch R."/>
            <person name="Pauchet Y."/>
        </authorList>
    </citation>
    <scope>NUCLEOTIDE SEQUENCE</scope>
    <source>
        <strain evidence="4">RBIC_L_NR</strain>
    </source>
</reference>
<name>A0AAV8WMM9_9CUCU</name>
<dbReference type="GO" id="GO:0031012">
    <property type="term" value="C:extracellular matrix"/>
    <property type="evidence" value="ECO:0007669"/>
    <property type="project" value="TreeGrafter"/>
</dbReference>
<dbReference type="PANTHER" id="PTHR12236:SF76">
    <property type="entry name" value="ADULT-SPECIFIC CUTICULAR PROTEIN ACP-20-LIKE PROTEIN"/>
    <property type="match status" value="1"/>
</dbReference>
<dbReference type="GO" id="GO:0005615">
    <property type="term" value="C:extracellular space"/>
    <property type="evidence" value="ECO:0007669"/>
    <property type="project" value="TreeGrafter"/>
</dbReference>
<feature type="signal peptide" evidence="3">
    <location>
        <begin position="1"/>
        <end position="17"/>
    </location>
</feature>
<evidence type="ECO:0000256" key="3">
    <source>
        <dbReference type="SAM" id="SignalP"/>
    </source>
</evidence>
<accession>A0AAV8WMM9</accession>
<organism evidence="4 5">
    <name type="scientific">Rhamnusium bicolor</name>
    <dbReference type="NCBI Taxonomy" id="1586634"/>
    <lineage>
        <taxon>Eukaryota</taxon>
        <taxon>Metazoa</taxon>
        <taxon>Ecdysozoa</taxon>
        <taxon>Arthropoda</taxon>
        <taxon>Hexapoda</taxon>
        <taxon>Insecta</taxon>
        <taxon>Pterygota</taxon>
        <taxon>Neoptera</taxon>
        <taxon>Endopterygota</taxon>
        <taxon>Coleoptera</taxon>
        <taxon>Polyphaga</taxon>
        <taxon>Cucujiformia</taxon>
        <taxon>Chrysomeloidea</taxon>
        <taxon>Cerambycidae</taxon>
        <taxon>Lepturinae</taxon>
        <taxon>Rhagiini</taxon>
        <taxon>Rhamnusium</taxon>
    </lineage>
</organism>
<dbReference type="InterPro" id="IPR000618">
    <property type="entry name" value="Insect_cuticle"/>
</dbReference>
<dbReference type="EMBL" id="JANEYF010005532">
    <property type="protein sequence ID" value="KAJ8927734.1"/>
    <property type="molecule type" value="Genomic_DNA"/>
</dbReference>
<keyword evidence="1 2" id="KW-0193">Cuticle</keyword>
<dbReference type="Pfam" id="PF00379">
    <property type="entry name" value="Chitin_bind_4"/>
    <property type="match status" value="1"/>
</dbReference>
<feature type="chain" id="PRO_5043485378" evidence="3">
    <location>
        <begin position="18"/>
        <end position="496"/>
    </location>
</feature>
<dbReference type="PANTHER" id="PTHR12236">
    <property type="entry name" value="STRUCTURAL CONTITUENT OF CUTICLE"/>
    <property type="match status" value="1"/>
</dbReference>
<dbReference type="PRINTS" id="PR00947">
    <property type="entry name" value="CUTICLE"/>
</dbReference>
<keyword evidence="5" id="KW-1185">Reference proteome</keyword>
<comment type="caution">
    <text evidence="4">The sequence shown here is derived from an EMBL/GenBank/DDBJ whole genome shotgun (WGS) entry which is preliminary data.</text>
</comment>
<dbReference type="PROSITE" id="PS51155">
    <property type="entry name" value="CHIT_BIND_RR_2"/>
    <property type="match status" value="1"/>
</dbReference>
<keyword evidence="3" id="KW-0732">Signal</keyword>
<evidence type="ECO:0000256" key="1">
    <source>
        <dbReference type="ARBA" id="ARBA00022460"/>
    </source>
</evidence>
<dbReference type="InterPro" id="IPR051217">
    <property type="entry name" value="Insect_Cuticle_Struc_Prot"/>
</dbReference>
<evidence type="ECO:0000256" key="2">
    <source>
        <dbReference type="PROSITE-ProRule" id="PRU00497"/>
    </source>
</evidence>
<evidence type="ECO:0000313" key="4">
    <source>
        <dbReference type="EMBL" id="KAJ8927734.1"/>
    </source>
</evidence>